<name>A4G7C6_HERAR</name>
<protein>
    <recommendedName>
        <fullName evidence="3">Phage major capsid protein</fullName>
    </recommendedName>
</protein>
<dbReference type="AlphaFoldDB" id="A4G7C6"/>
<dbReference type="HOGENOM" id="CLU_791739_0_0_4"/>
<proteinExistence type="predicted"/>
<dbReference type="eggNOG" id="ENOG502Z9HT">
    <property type="taxonomic scope" value="Bacteria"/>
</dbReference>
<gene>
    <name evidence="1" type="ordered locus">HEAR2280</name>
</gene>
<dbReference type="Proteomes" id="UP000006697">
    <property type="component" value="Chromosome"/>
</dbReference>
<evidence type="ECO:0000313" key="1">
    <source>
        <dbReference type="EMBL" id="CAL62413.1"/>
    </source>
</evidence>
<evidence type="ECO:0008006" key="3">
    <source>
        <dbReference type="Google" id="ProtNLM"/>
    </source>
</evidence>
<dbReference type="STRING" id="204773.HEAR2280"/>
<reference evidence="1 2" key="1">
    <citation type="journal article" date="2007" name="PLoS Genet.">
        <title>A tale of two oxidation states: bacterial colonization of arsenic-rich environments.</title>
        <authorList>
            <person name="Muller D."/>
            <person name="Medigue C."/>
            <person name="Koechler S."/>
            <person name="Barbe V."/>
            <person name="Barakat M."/>
            <person name="Talla E."/>
            <person name="Bonnefoy V."/>
            <person name="Krin E."/>
            <person name="Arsene-Ploetze F."/>
            <person name="Carapito C."/>
            <person name="Chandler M."/>
            <person name="Cournoyer B."/>
            <person name="Cruveiller S."/>
            <person name="Dossat C."/>
            <person name="Duval S."/>
            <person name="Heymann M."/>
            <person name="Leize E."/>
            <person name="Lieutaud A."/>
            <person name="Lievremont D."/>
            <person name="Makita Y."/>
            <person name="Mangenot S."/>
            <person name="Nitschke W."/>
            <person name="Ortet P."/>
            <person name="Perdrial N."/>
            <person name="Schoepp B."/>
            <person name="Siguier N."/>
            <person name="Simeonova D.D."/>
            <person name="Rouy Z."/>
            <person name="Segurens B."/>
            <person name="Turlin E."/>
            <person name="Vallenet D."/>
            <person name="Van Dorsselaer A."/>
            <person name="Weiss S."/>
            <person name="Weissenbach J."/>
            <person name="Lett M.C."/>
            <person name="Danchin A."/>
            <person name="Bertin P.N."/>
        </authorList>
    </citation>
    <scope>NUCLEOTIDE SEQUENCE [LARGE SCALE GENOMIC DNA]</scope>
    <source>
        <strain evidence="2">ULPAs1</strain>
    </source>
</reference>
<evidence type="ECO:0000313" key="2">
    <source>
        <dbReference type="Proteomes" id="UP000006697"/>
    </source>
</evidence>
<dbReference type="NCBIfam" id="NF033394">
    <property type="entry name" value="capsid_maj_Podo"/>
    <property type="match status" value="1"/>
</dbReference>
<sequence>MPISAPDLAALGKVSLDEFMRNTPVDQIGVEHPLLKKLMSKRKLFLGAKQNVTVQIRKAYDTNFAWAYGETTVGFNKRDKGEQAAFPWRRAVDGFYIDYDTLFGNGIKVREGDRGQYKLEQNEKVQLVNLLNENMEQFRLGFMEKLDIELHRNGTASTDAVTGLDGLIAIAPATGIVGGLDRATAVYWRNNFTTAIASTTAGALATAMELQWRKCIRTGGMPDFILAGSAFIDAYRQYGIQGITQNTDAGSVKRLDAGVGSGVSTGLYFKGVEIIWDPNFETLDALDAPVIPWEKRCYFINTKHIELRDDDMDIVTPTRPHNVLALYQMINLRLALVLKKANAHSVMAIA</sequence>
<dbReference type="EMBL" id="CU207211">
    <property type="protein sequence ID" value="CAL62413.1"/>
    <property type="molecule type" value="Genomic_DNA"/>
</dbReference>
<accession>A4G7C6</accession>
<dbReference type="InterPro" id="IPR049718">
    <property type="entry name" value="AKO59007-like"/>
</dbReference>
<dbReference type="KEGG" id="har:HEAR2280"/>
<dbReference type="OrthoDB" id="9134310at2"/>
<organism evidence="1 2">
    <name type="scientific">Herminiimonas arsenicoxydans</name>
    <dbReference type="NCBI Taxonomy" id="204773"/>
    <lineage>
        <taxon>Bacteria</taxon>
        <taxon>Pseudomonadati</taxon>
        <taxon>Pseudomonadota</taxon>
        <taxon>Betaproteobacteria</taxon>
        <taxon>Burkholderiales</taxon>
        <taxon>Oxalobacteraceae</taxon>
        <taxon>Herminiimonas</taxon>
    </lineage>
</organism>
<keyword evidence="2" id="KW-1185">Reference proteome</keyword>